<dbReference type="InterPro" id="IPR001584">
    <property type="entry name" value="Integrase_cat-core"/>
</dbReference>
<dbReference type="Pfam" id="PF14223">
    <property type="entry name" value="Retrotran_gag_2"/>
    <property type="match status" value="1"/>
</dbReference>
<comment type="caution">
    <text evidence="6">The sequence shown here is derived from an EMBL/GenBank/DDBJ whole genome shotgun (WGS) entry which is preliminary data.</text>
</comment>
<dbReference type="OrthoDB" id="1618453at2759"/>
<dbReference type="InterPro" id="IPR012337">
    <property type="entry name" value="RNaseH-like_sf"/>
</dbReference>
<dbReference type="PANTHER" id="PTHR11439:SF455">
    <property type="entry name" value="RLK (RECEPTOR-LIKE PROTEIN KINASE) 8, PUTATIVE-RELATED"/>
    <property type="match status" value="1"/>
</dbReference>
<dbReference type="Gene3D" id="2.120.10.80">
    <property type="entry name" value="Kelch-type beta propeller"/>
    <property type="match status" value="1"/>
</dbReference>
<keyword evidence="3" id="KW-0687">Ribonucleoprotein</keyword>
<dbReference type="InterPro" id="IPR036397">
    <property type="entry name" value="RNaseH_sf"/>
</dbReference>
<name>A0A438E275_VITVI</name>
<accession>A0A438E275</accession>
<dbReference type="InterPro" id="IPR013103">
    <property type="entry name" value="RVT_2"/>
</dbReference>
<dbReference type="Proteomes" id="UP000288805">
    <property type="component" value="Unassembled WGS sequence"/>
</dbReference>
<dbReference type="GO" id="GO:0006412">
    <property type="term" value="P:translation"/>
    <property type="evidence" value="ECO:0007669"/>
    <property type="project" value="InterPro"/>
</dbReference>
<comment type="similarity">
    <text evidence="1">Belongs to the universal ribosomal protein uL18 family.</text>
</comment>
<dbReference type="InterPro" id="IPR057670">
    <property type="entry name" value="SH3_retrovirus"/>
</dbReference>
<dbReference type="GO" id="GO:0005840">
    <property type="term" value="C:ribosome"/>
    <property type="evidence" value="ECO:0007669"/>
    <property type="project" value="UniProtKB-KW"/>
</dbReference>
<feature type="compositionally biased region" description="Low complexity" evidence="4">
    <location>
        <begin position="339"/>
        <end position="348"/>
    </location>
</feature>
<dbReference type="SUPFAM" id="SSF56672">
    <property type="entry name" value="DNA/RNA polymerases"/>
    <property type="match status" value="1"/>
</dbReference>
<dbReference type="InterPro" id="IPR043502">
    <property type="entry name" value="DNA/RNA_pol_sf"/>
</dbReference>
<dbReference type="Gene3D" id="3.30.420.10">
    <property type="entry name" value="Ribonuclease H-like superfamily/Ribonuclease H"/>
    <property type="match status" value="1"/>
</dbReference>
<evidence type="ECO:0000256" key="1">
    <source>
        <dbReference type="ARBA" id="ARBA00007116"/>
    </source>
</evidence>
<dbReference type="PROSITE" id="PS50994">
    <property type="entry name" value="INTEGRASE"/>
    <property type="match status" value="1"/>
</dbReference>
<dbReference type="GO" id="GO:0015074">
    <property type="term" value="P:DNA integration"/>
    <property type="evidence" value="ECO:0007669"/>
    <property type="project" value="InterPro"/>
</dbReference>
<dbReference type="Pfam" id="PF25597">
    <property type="entry name" value="SH3_retrovirus"/>
    <property type="match status" value="1"/>
</dbReference>
<feature type="region of interest" description="Disordered" evidence="4">
    <location>
        <begin position="679"/>
        <end position="699"/>
    </location>
</feature>
<organism evidence="6 7">
    <name type="scientific">Vitis vinifera</name>
    <name type="common">Grape</name>
    <dbReference type="NCBI Taxonomy" id="29760"/>
    <lineage>
        <taxon>Eukaryota</taxon>
        <taxon>Viridiplantae</taxon>
        <taxon>Streptophyta</taxon>
        <taxon>Embryophyta</taxon>
        <taxon>Tracheophyta</taxon>
        <taxon>Spermatophyta</taxon>
        <taxon>Magnoliopsida</taxon>
        <taxon>eudicotyledons</taxon>
        <taxon>Gunneridae</taxon>
        <taxon>Pentapetalae</taxon>
        <taxon>rosids</taxon>
        <taxon>Vitales</taxon>
        <taxon>Vitaceae</taxon>
        <taxon>Viteae</taxon>
        <taxon>Vitis</taxon>
    </lineage>
</organism>
<dbReference type="Pfam" id="PF07727">
    <property type="entry name" value="RVT_2"/>
    <property type="match status" value="1"/>
</dbReference>
<dbReference type="InterPro" id="IPR015915">
    <property type="entry name" value="Kelch-typ_b-propeller"/>
</dbReference>
<evidence type="ECO:0000256" key="2">
    <source>
        <dbReference type="ARBA" id="ARBA00022980"/>
    </source>
</evidence>
<dbReference type="GO" id="GO:1990904">
    <property type="term" value="C:ribonucleoprotein complex"/>
    <property type="evidence" value="ECO:0007669"/>
    <property type="project" value="UniProtKB-KW"/>
</dbReference>
<sequence length="1522" mass="169265">MNKGDMETTGEDYSVESTNGKRPFYAFLNVGLVKTSIGNCVFGVLKEALDGSLNIPHNDRRFVGSSKDNKQLDAKSLLISSHPIQCYSVISLESERRNTYPILLEPIWFSNPNPFFSMASESSHLLPFNTLIHMITIKLSSSNYLLWKSQLLPFLESQDLLAYVDGTLVPPPRFEPETSTTLSTKYLAWKAANQRLLCLLLSSLTEEAIAVVVGLSTAREVWLALENTFSHHSKARELRLKDDLQLMKRGTKPVAEYARTFKTLCDQLHAIGRPVEDTDKVHWFLHLVSKAESFELFQRSLESSEPTTAAFTATNRSRTTSHGTPFAFRNNQRGRSHSHNNNSSNRGRTYSGHGRRPPRCQICCIEGHYADRCNQRYARTDSSAHLAEAFNTSCSLSGPEAADWFLDTRASAHMTTDPSILDQSKNYMGKDSVIVGNGASLPITHTGTLSPVPNIHLLDNRQTGRVVATGKRDGGLYVLERSNSAFIYVLKNKSLRASYDLWHARLAHLRTSGIHHQLSCPYTPAQNGRAERKHRHVTETGLALLFHSHLSPRFWVDAFSTATYIINWLPTPLLGGKSPFELLYDYSPHYENFHPFGCRVYPCLRDYMSNKLSPRSIPCIFLGYSPSHKGFRCLDPTTSRLYITRHAQFDETHFPTVPSSQAQPLSSLHISNFLEPRLHHIDPSPPSPPSPSSHIPRSNSSPCNICSDLVDESVQVDTSLAGCSLPPLASSPHSIEHAADSSSSLGSHPMITRAKAGIFKTRHPANLGVLGSSGLLFALLASTEPKGFKSAAKNPAWLAAMDEEVQALQQNGTWILVPRPVNTNIVGSKWVFRTKYLPDGSVERLKARLVAKGYTHVPGLDYTDIFSPVVKATTVRVVLSLAVTNKWPLRQLDVKNAFLNGTLTEHVYMEQPPGYIDHRFPTHVCLLKKALYGLKQAPRAWFQRFSSFLLTLGFSCSRADTSLFVFHQQSSLIYLLLYVDDIIVTGNNPSLLDSFTRKLHSEFATKDLGSLNYFLGLEASPTPDGLFISQLKYARDILTRAQLLDSKPVHTPMVVSQHLTVAGSPFSNPTLYRSLVGALQYLTITRPDIAHAVNSVSQFLHAPTIDHFLAVKRILRYVKGTLHFGLTFRPSTIPSALVAYSDADWAGCPDTRRSTSGYSIYLGNNLVSWSAKKQPTVSRSSCESEYRALAMTAAELLWLTHLLHDLKVPIPQQPLLLCDNKSAIFFSSNPVSHKRAKHVELDYHFLRELVVAGKLRTQYVPSHLQVADIFTKSWSLFPALGEMPFMALDYLKLNRRIGSSEDLLCVCAFNPENLWQLYDPRKDLWISLHVLPSRIRHLAHFGAISTTGKLFVLGDSSNAIYPLMGDQDGSSFTSCQQSISQVEIYDLEKDAWVSMLDFHCTHKSTRSGVVIDENVHVLHKGFLLKHPRDGLGGGYGMLSQVGNEKLCVSVGQSKLVAKVAKKFKEKQYGSSGVTSGLTSSSVFPPVQGIKLSNPQAHANQLGSGTQSIYFSEIGTFSKIKST</sequence>
<gene>
    <name evidence="6" type="primary">RE1_3495</name>
    <name evidence="6" type="ORF">CK203_107623</name>
</gene>
<evidence type="ECO:0000256" key="4">
    <source>
        <dbReference type="SAM" id="MobiDB-lite"/>
    </source>
</evidence>
<dbReference type="CDD" id="cd09272">
    <property type="entry name" value="RNase_HI_RT_Ty1"/>
    <property type="match status" value="1"/>
</dbReference>
<protein>
    <submittedName>
        <fullName evidence="6">Retrovirus-related Pol polyprotein from transposon RE1</fullName>
    </submittedName>
</protein>
<dbReference type="SUPFAM" id="SSF117281">
    <property type="entry name" value="Kelch motif"/>
    <property type="match status" value="1"/>
</dbReference>
<dbReference type="SUPFAM" id="SSF53137">
    <property type="entry name" value="Translational machinery components"/>
    <property type="match status" value="1"/>
</dbReference>
<evidence type="ECO:0000313" key="7">
    <source>
        <dbReference type="Proteomes" id="UP000288805"/>
    </source>
</evidence>
<dbReference type="EMBL" id="QGNW01001429">
    <property type="protein sequence ID" value="RVW41798.1"/>
    <property type="molecule type" value="Genomic_DNA"/>
</dbReference>
<keyword evidence="2" id="KW-0689">Ribosomal protein</keyword>
<dbReference type="SUPFAM" id="SSF53098">
    <property type="entry name" value="Ribonuclease H-like"/>
    <property type="match status" value="1"/>
</dbReference>
<evidence type="ECO:0000259" key="5">
    <source>
        <dbReference type="PROSITE" id="PS50994"/>
    </source>
</evidence>
<evidence type="ECO:0000313" key="6">
    <source>
        <dbReference type="EMBL" id="RVW41798.1"/>
    </source>
</evidence>
<feature type="region of interest" description="Disordered" evidence="4">
    <location>
        <begin position="307"/>
        <end position="355"/>
    </location>
</feature>
<dbReference type="Pfam" id="PF09785">
    <property type="entry name" value="Prp31_C"/>
    <property type="match status" value="1"/>
</dbReference>
<feature type="compositionally biased region" description="Polar residues" evidence="4">
    <location>
        <begin position="307"/>
        <end position="323"/>
    </location>
</feature>
<dbReference type="Pfam" id="PF17144">
    <property type="entry name" value="Ribosomal_L5e"/>
    <property type="match status" value="1"/>
</dbReference>
<dbReference type="PANTHER" id="PTHR11439">
    <property type="entry name" value="GAG-POL-RELATED RETROTRANSPOSON"/>
    <property type="match status" value="1"/>
</dbReference>
<reference evidence="6 7" key="1">
    <citation type="journal article" date="2018" name="PLoS Genet.">
        <title>Population sequencing reveals clonal diversity and ancestral inbreeding in the grapevine cultivar Chardonnay.</title>
        <authorList>
            <person name="Roach M.J."/>
            <person name="Johnson D.L."/>
            <person name="Bohlmann J."/>
            <person name="van Vuuren H.J."/>
            <person name="Jones S.J."/>
            <person name="Pretorius I.S."/>
            <person name="Schmidt S.A."/>
            <person name="Borneman A.R."/>
        </authorList>
    </citation>
    <scope>NUCLEOTIDE SEQUENCE [LARGE SCALE GENOMIC DNA]</scope>
    <source>
        <strain evidence="7">cv. Chardonnay</strain>
        <tissue evidence="6">Leaf</tissue>
    </source>
</reference>
<dbReference type="InterPro" id="IPR005485">
    <property type="entry name" value="Rbsml_uL18_euk_arch"/>
</dbReference>
<dbReference type="GO" id="GO:0003735">
    <property type="term" value="F:structural constituent of ribosome"/>
    <property type="evidence" value="ECO:0007669"/>
    <property type="project" value="InterPro"/>
</dbReference>
<evidence type="ECO:0000256" key="3">
    <source>
        <dbReference type="ARBA" id="ARBA00023274"/>
    </source>
</evidence>
<dbReference type="PRINTS" id="PR00058">
    <property type="entry name" value="RIBOSOMALL5"/>
</dbReference>
<feature type="domain" description="Integrase catalytic" evidence="5">
    <location>
        <begin position="395"/>
        <end position="587"/>
    </location>
</feature>
<dbReference type="InterPro" id="IPR019175">
    <property type="entry name" value="Prp31_C"/>
</dbReference>
<dbReference type="Gene3D" id="3.30.420.100">
    <property type="match status" value="1"/>
</dbReference>
<proteinExistence type="inferred from homology"/>
<dbReference type="GO" id="GO:0008097">
    <property type="term" value="F:5S rRNA binding"/>
    <property type="evidence" value="ECO:0007669"/>
    <property type="project" value="InterPro"/>
</dbReference>